<organism evidence="1 2">
    <name type="scientific">Polaribacter glomeratus</name>
    <dbReference type="NCBI Taxonomy" id="102"/>
    <lineage>
        <taxon>Bacteria</taxon>
        <taxon>Pseudomonadati</taxon>
        <taxon>Bacteroidota</taxon>
        <taxon>Flavobacteriia</taxon>
        <taxon>Flavobacteriales</taxon>
        <taxon>Flavobacteriaceae</taxon>
    </lineage>
</organism>
<dbReference type="AlphaFoldDB" id="A0A2S7WVZ4"/>
<dbReference type="RefSeq" id="WP_105020228.1">
    <property type="nucleotide sequence ID" value="NZ_MSCM01000001.1"/>
</dbReference>
<name>A0A2S7WVZ4_9FLAO</name>
<dbReference type="OrthoDB" id="9928655at2"/>
<keyword evidence="2" id="KW-1185">Reference proteome</keyword>
<evidence type="ECO:0000313" key="1">
    <source>
        <dbReference type="EMBL" id="PQJ81656.1"/>
    </source>
</evidence>
<protein>
    <submittedName>
        <fullName evidence="1">Uncharacterized protein</fullName>
    </submittedName>
</protein>
<gene>
    <name evidence="1" type="ORF">BTO16_03315</name>
</gene>
<dbReference type="EMBL" id="MSCM01000001">
    <property type="protein sequence ID" value="PQJ81656.1"/>
    <property type="molecule type" value="Genomic_DNA"/>
</dbReference>
<evidence type="ECO:0000313" key="2">
    <source>
        <dbReference type="Proteomes" id="UP000239068"/>
    </source>
</evidence>
<dbReference type="Proteomes" id="UP000239068">
    <property type="component" value="Unassembled WGS sequence"/>
</dbReference>
<comment type="caution">
    <text evidence="1">The sequence shown here is derived from an EMBL/GenBank/DDBJ whole genome shotgun (WGS) entry which is preliminary data.</text>
</comment>
<sequence length="79" mass="9056">MRKILIILVALIITALNINAYGDLDPAIIENSKLIVLEENEENIFTKTINWGFGSTLFKLIHFAELMFISEISRKKFTN</sequence>
<accession>A0A2S7WVZ4</accession>
<proteinExistence type="predicted"/>
<reference evidence="1 2" key="1">
    <citation type="submission" date="2016-12" db="EMBL/GenBank/DDBJ databases">
        <title>Trade-off between light-utilization and light-protection in marine flavobacteria.</title>
        <authorList>
            <person name="Kumagai Y."/>
            <person name="Yoshizawa S."/>
            <person name="Kogure K."/>
            <person name="Iwasaki W."/>
        </authorList>
    </citation>
    <scope>NUCLEOTIDE SEQUENCE [LARGE SCALE GENOMIC DNA]</scope>
    <source>
        <strain evidence="1 2">ATCC 43844</strain>
    </source>
</reference>